<proteinExistence type="predicted"/>
<evidence type="ECO:0008006" key="4">
    <source>
        <dbReference type="Google" id="ProtNLM"/>
    </source>
</evidence>
<protein>
    <recommendedName>
        <fullName evidence="4">DUF2730 domain-containing protein</fullName>
    </recommendedName>
</protein>
<dbReference type="EMBL" id="CP013344">
    <property type="protein sequence ID" value="AMU90518.1"/>
    <property type="molecule type" value="Genomic_DNA"/>
</dbReference>
<name>A0AAC8Z258_SPHMC</name>
<keyword evidence="1" id="KW-0472">Membrane</keyword>
<keyword evidence="1" id="KW-1133">Transmembrane helix</keyword>
<sequence length="115" mass="13137">MDLALFTQWAGAIGLALGIINMAWNMAGRAAKPVTEKFKAQDDRLDKHSVDLKDHDRRIQTLEGLVPHLPTSSQVNELRVTVERIDTHLLNLDKTIELFTRMVTRIDDYLRENKA</sequence>
<reference evidence="2 3" key="2">
    <citation type="journal article" date="2016" name="Genome Announc.">
        <title>Complete Genome Sequence of Sphingopyxis macrogoltabida Strain 203N (NBRC 111659), a Polyethylene Glycol Degrader.</title>
        <authorList>
            <person name="Ohtsubo Y."/>
            <person name="Nonoyama S."/>
            <person name="Nagata Y."/>
            <person name="Numata M."/>
            <person name="Tsuchikane K."/>
            <person name="Hosoyama A."/>
            <person name="Yamazoe A."/>
            <person name="Tsuda M."/>
            <person name="Fujita N."/>
            <person name="Kawai F."/>
        </authorList>
    </citation>
    <scope>NUCLEOTIDE SEQUENCE [LARGE SCALE GENOMIC DNA]</scope>
    <source>
        <strain evidence="2 3">203N</strain>
    </source>
</reference>
<accession>A0AAC8Z258</accession>
<evidence type="ECO:0000256" key="1">
    <source>
        <dbReference type="SAM" id="Phobius"/>
    </source>
</evidence>
<gene>
    <name evidence="2" type="ORF">ATM17_15960</name>
</gene>
<organism evidence="2 3">
    <name type="scientific">Sphingopyxis macrogoltabida</name>
    <name type="common">Sphingomonas macrogoltabidus</name>
    <dbReference type="NCBI Taxonomy" id="33050"/>
    <lineage>
        <taxon>Bacteria</taxon>
        <taxon>Pseudomonadati</taxon>
        <taxon>Pseudomonadota</taxon>
        <taxon>Alphaproteobacteria</taxon>
        <taxon>Sphingomonadales</taxon>
        <taxon>Sphingomonadaceae</taxon>
        <taxon>Sphingopyxis</taxon>
    </lineage>
</organism>
<dbReference type="RefSeq" id="WP_054729514.1">
    <property type="nucleotide sequence ID" value="NZ_CP009429.1"/>
</dbReference>
<evidence type="ECO:0000313" key="2">
    <source>
        <dbReference type="EMBL" id="AMU90518.1"/>
    </source>
</evidence>
<dbReference type="AlphaFoldDB" id="A0AAC8Z258"/>
<feature type="transmembrane region" description="Helical" evidence="1">
    <location>
        <begin position="6"/>
        <end position="24"/>
    </location>
</feature>
<keyword evidence="1" id="KW-0812">Transmembrane</keyword>
<dbReference type="KEGG" id="smaz:LH19_15390"/>
<dbReference type="Proteomes" id="UP000076088">
    <property type="component" value="Chromosome"/>
</dbReference>
<keyword evidence="3" id="KW-1185">Reference proteome</keyword>
<evidence type="ECO:0000313" key="3">
    <source>
        <dbReference type="Proteomes" id="UP000076088"/>
    </source>
</evidence>
<reference evidence="3" key="1">
    <citation type="submission" date="2015-11" db="EMBL/GenBank/DDBJ databases">
        <title>Complete genome sequence of a polyethylene-glycol degrader Sphingopyxis macrogoltabida 203N (NBRC 111659).</title>
        <authorList>
            <person name="Yoshiyuki O."/>
            <person name="Shouta N."/>
            <person name="Nagata Y."/>
            <person name="Numata M."/>
            <person name="Tsuchikane K."/>
            <person name="Hosoyama A."/>
            <person name="Yamazoe A."/>
            <person name="Tsuda M."/>
            <person name="Fujita N."/>
            <person name="Kawai F."/>
        </authorList>
    </citation>
    <scope>NUCLEOTIDE SEQUENCE [LARGE SCALE GENOMIC DNA]</scope>
    <source>
        <strain evidence="3">203N</strain>
    </source>
</reference>